<proteinExistence type="predicted"/>
<evidence type="ECO:0000313" key="1">
    <source>
        <dbReference type="EMBL" id="CAG6765168.1"/>
    </source>
</evidence>
<organism evidence="1">
    <name type="scientific">Cacopsylla melanoneura</name>
    <dbReference type="NCBI Taxonomy" id="428564"/>
    <lineage>
        <taxon>Eukaryota</taxon>
        <taxon>Metazoa</taxon>
        <taxon>Ecdysozoa</taxon>
        <taxon>Arthropoda</taxon>
        <taxon>Hexapoda</taxon>
        <taxon>Insecta</taxon>
        <taxon>Pterygota</taxon>
        <taxon>Neoptera</taxon>
        <taxon>Paraneoptera</taxon>
        <taxon>Hemiptera</taxon>
        <taxon>Sternorrhyncha</taxon>
        <taxon>Psylloidea</taxon>
        <taxon>Psyllidae</taxon>
        <taxon>Psyllinae</taxon>
        <taxon>Cacopsylla</taxon>
    </lineage>
</organism>
<reference evidence="1" key="1">
    <citation type="submission" date="2021-05" db="EMBL/GenBank/DDBJ databases">
        <authorList>
            <person name="Alioto T."/>
            <person name="Alioto T."/>
            <person name="Gomez Garrido J."/>
        </authorList>
    </citation>
    <scope>NUCLEOTIDE SEQUENCE</scope>
</reference>
<sequence>MPTHLPWNQLSHESQQIINLLLCGFWQMHHNLSGSSSEFQLASSSSGISSSSSTTAAGTEESVDFLPLDDSLDLRFLSTAAAASGLFLFTESRLPPVAVVAFLPATAAAALTKEGSDDTALLRVAGTPDADVVGITCFLTCFTVGGSTAVTGVVDSTPVATISGCVVLSGATTEAAGERAGG</sequence>
<accession>A0A8D9AEU7</accession>
<dbReference type="EMBL" id="HBUF01567400">
    <property type="protein sequence ID" value="CAG6765168.1"/>
    <property type="molecule type" value="Transcribed_RNA"/>
</dbReference>
<name>A0A8D9AEU7_9HEMI</name>
<dbReference type="AlphaFoldDB" id="A0A8D9AEU7"/>
<protein>
    <submittedName>
        <fullName evidence="1">Uncharacterized protein</fullName>
    </submittedName>
</protein>